<keyword evidence="1" id="KW-0472">Membrane</keyword>
<organism evidence="2">
    <name type="scientific">Fagus sylvatica</name>
    <name type="common">Beechnut</name>
    <dbReference type="NCBI Taxonomy" id="28930"/>
    <lineage>
        <taxon>Eukaryota</taxon>
        <taxon>Viridiplantae</taxon>
        <taxon>Streptophyta</taxon>
        <taxon>Embryophyta</taxon>
        <taxon>Tracheophyta</taxon>
        <taxon>Spermatophyta</taxon>
        <taxon>Magnoliopsida</taxon>
        <taxon>eudicotyledons</taxon>
        <taxon>Gunneridae</taxon>
        <taxon>Pentapetalae</taxon>
        <taxon>rosids</taxon>
        <taxon>fabids</taxon>
        <taxon>Fagales</taxon>
        <taxon>Fagaceae</taxon>
        <taxon>Fagus</taxon>
    </lineage>
</organism>
<evidence type="ECO:0000313" key="2">
    <source>
        <dbReference type="EMBL" id="SPC83329.1"/>
    </source>
</evidence>
<gene>
    <name evidence="2" type="ORF">FSB_LOCUS11211</name>
</gene>
<proteinExistence type="predicted"/>
<name>A0A2N9F8X9_FAGSY</name>
<keyword evidence="1" id="KW-1133">Transmembrane helix</keyword>
<keyword evidence="1" id="KW-0812">Transmembrane</keyword>
<dbReference type="AlphaFoldDB" id="A0A2N9F8X9"/>
<sequence length="67" mass="7231">MGLDRSKQGRGPLVAKSVAGTMVVVFGSAIYSAMKIRKRVKDSGMMNPTDEVLQAHRQLEASLIGKL</sequence>
<protein>
    <submittedName>
        <fullName evidence="2">Uncharacterized protein</fullName>
    </submittedName>
</protein>
<reference evidence="2" key="1">
    <citation type="submission" date="2018-02" db="EMBL/GenBank/DDBJ databases">
        <authorList>
            <person name="Cohen D.B."/>
            <person name="Kent A.D."/>
        </authorList>
    </citation>
    <scope>NUCLEOTIDE SEQUENCE</scope>
</reference>
<dbReference type="EMBL" id="OIVN01000638">
    <property type="protein sequence ID" value="SPC83329.1"/>
    <property type="molecule type" value="Genomic_DNA"/>
</dbReference>
<feature type="transmembrane region" description="Helical" evidence="1">
    <location>
        <begin position="13"/>
        <end position="33"/>
    </location>
</feature>
<accession>A0A2N9F8X9</accession>
<evidence type="ECO:0000256" key="1">
    <source>
        <dbReference type="SAM" id="Phobius"/>
    </source>
</evidence>